<dbReference type="PRINTS" id="PR01543">
    <property type="entry name" value="ANATRNSFRASE"/>
</dbReference>
<evidence type="ECO:0000313" key="4">
    <source>
        <dbReference type="Proteomes" id="UP001374803"/>
    </source>
</evidence>
<proteinExistence type="inferred from homology"/>
<dbReference type="InterPro" id="IPR038765">
    <property type="entry name" value="Papain-like_cys_pep_sf"/>
</dbReference>
<dbReference type="EMBL" id="CP089983">
    <property type="protein sequence ID" value="WXB02274.1"/>
    <property type="molecule type" value="Genomic_DNA"/>
</dbReference>
<organism evidence="3 4">
    <name type="scientific">Pendulispora rubella</name>
    <dbReference type="NCBI Taxonomy" id="2741070"/>
    <lineage>
        <taxon>Bacteria</taxon>
        <taxon>Pseudomonadati</taxon>
        <taxon>Myxococcota</taxon>
        <taxon>Myxococcia</taxon>
        <taxon>Myxococcales</taxon>
        <taxon>Sorangiineae</taxon>
        <taxon>Pendulisporaceae</taxon>
        <taxon>Pendulispora</taxon>
    </lineage>
</organism>
<gene>
    <name evidence="3" type="ORF">LVJ94_35825</name>
</gene>
<dbReference type="PANTHER" id="PTHR11786">
    <property type="entry name" value="N-HYDROXYARYLAMINE O-ACETYLTRANSFERASE"/>
    <property type="match status" value="1"/>
</dbReference>
<dbReference type="Gene3D" id="2.40.128.150">
    <property type="entry name" value="Cysteine proteinases"/>
    <property type="match status" value="1"/>
</dbReference>
<protein>
    <submittedName>
        <fullName evidence="3">Arylamine N-acetyltransferase</fullName>
    </submittedName>
</protein>
<dbReference type="Proteomes" id="UP001374803">
    <property type="component" value="Chromosome"/>
</dbReference>
<keyword evidence="4" id="KW-1185">Reference proteome</keyword>
<dbReference type="RefSeq" id="WP_394831900.1">
    <property type="nucleotide sequence ID" value="NZ_CP089929.1"/>
</dbReference>
<evidence type="ECO:0000313" key="3">
    <source>
        <dbReference type="EMBL" id="WXB02274.1"/>
    </source>
</evidence>
<comment type="similarity">
    <text evidence="1 2">Belongs to the arylamine N-acetyltransferase family.</text>
</comment>
<dbReference type="Gene3D" id="3.30.2140.10">
    <property type="entry name" value="Arylamine N-acetyltransferase"/>
    <property type="match status" value="1"/>
</dbReference>
<dbReference type="PANTHER" id="PTHR11786:SF0">
    <property type="entry name" value="ARYLAMINE N-ACETYLTRANSFERASE 4-RELATED"/>
    <property type="match status" value="1"/>
</dbReference>
<dbReference type="InterPro" id="IPR001447">
    <property type="entry name" value="Arylamine_N-AcTrfase"/>
</dbReference>
<dbReference type="Pfam" id="PF00797">
    <property type="entry name" value="Acetyltransf_2"/>
    <property type="match status" value="1"/>
</dbReference>
<sequence length="285" mass="32164">MATNSIDLDAYFQRIGYTGPRTPTLETLRALHLAHPQAIAFENIDPFLRRPVRLDAESLQQKLVVERRGGYCFEQNTLFRHVLDTLGFHVTSYAARVLWQREEGAITARSHMLLCVALKEGEYLADVGFGGVTLTGPLLFRPNVEHPTPHERFRLLPVDDVMGVGFIVEVFTGDVWRRLYRFDRTPQFVQDYEISSWYLCTNPASHFLNTLMVACPRPGKRYALRNNELAMHPLSGPSERRTLTSVAELRATLEATFGIRLPDSPDLEPALERLVTAGNAETPAG</sequence>
<name>A0ABZ2KUE7_9BACT</name>
<evidence type="ECO:0000256" key="1">
    <source>
        <dbReference type="ARBA" id="ARBA00006547"/>
    </source>
</evidence>
<accession>A0ABZ2KUE7</accession>
<evidence type="ECO:0000256" key="2">
    <source>
        <dbReference type="RuleBase" id="RU003452"/>
    </source>
</evidence>
<reference evidence="3" key="1">
    <citation type="submission" date="2021-12" db="EMBL/GenBank/DDBJ databases">
        <title>Discovery of the Pendulisporaceae a myxobacterial family with distinct sporulation behavior and unique specialized metabolism.</title>
        <authorList>
            <person name="Garcia R."/>
            <person name="Popoff A."/>
            <person name="Bader C.D."/>
            <person name="Loehr J."/>
            <person name="Walesch S."/>
            <person name="Walt C."/>
            <person name="Boldt J."/>
            <person name="Bunk B."/>
            <person name="Haeckl F.J.F.P.J."/>
            <person name="Gunesch A.P."/>
            <person name="Birkelbach J."/>
            <person name="Nuebel U."/>
            <person name="Pietschmann T."/>
            <person name="Bach T."/>
            <person name="Mueller R."/>
        </authorList>
    </citation>
    <scope>NUCLEOTIDE SEQUENCE</scope>
    <source>
        <strain evidence="3">MSr11367</strain>
    </source>
</reference>
<dbReference type="SUPFAM" id="SSF54001">
    <property type="entry name" value="Cysteine proteinases"/>
    <property type="match status" value="1"/>
</dbReference>